<evidence type="ECO:0000259" key="2">
    <source>
        <dbReference type="Pfam" id="PF12704"/>
    </source>
</evidence>
<evidence type="ECO:0000313" key="3">
    <source>
        <dbReference type="EMBL" id="MFC7277792.1"/>
    </source>
</evidence>
<gene>
    <name evidence="3" type="ORF">ACFQS1_27710</name>
</gene>
<dbReference type="RefSeq" id="WP_378973846.1">
    <property type="nucleotide sequence ID" value="NZ_JBHTBJ010000026.1"/>
</dbReference>
<dbReference type="Proteomes" id="UP001596548">
    <property type="component" value="Unassembled WGS sequence"/>
</dbReference>
<name>A0ABW2HXJ8_9ACTN</name>
<feature type="domain" description="MacB-like periplasmic core" evidence="2">
    <location>
        <begin position="16"/>
        <end position="91"/>
    </location>
</feature>
<comment type="caution">
    <text evidence="3">The sequence shown here is derived from an EMBL/GenBank/DDBJ whole genome shotgun (WGS) entry which is preliminary data.</text>
</comment>
<sequence>MLVNARSAEGVPIDLAMFGVEPGSFLAPAAAQGTGLGSPDGIVVSRTALDAGLRLGDTVVIDRIGTRFTVVGVTADQHTYGHVDVAYVPLDA</sequence>
<evidence type="ECO:0000313" key="4">
    <source>
        <dbReference type="Proteomes" id="UP001596548"/>
    </source>
</evidence>
<accession>A0ABW2HXJ8</accession>
<dbReference type="Pfam" id="PF12704">
    <property type="entry name" value="MacB_PCD"/>
    <property type="match status" value="1"/>
</dbReference>
<dbReference type="EMBL" id="JBHTBJ010000026">
    <property type="protein sequence ID" value="MFC7277792.1"/>
    <property type="molecule type" value="Genomic_DNA"/>
</dbReference>
<reference evidence="4" key="1">
    <citation type="journal article" date="2019" name="Int. J. Syst. Evol. Microbiol.">
        <title>The Global Catalogue of Microorganisms (GCM) 10K type strain sequencing project: providing services to taxonomists for standard genome sequencing and annotation.</title>
        <authorList>
            <consortium name="The Broad Institute Genomics Platform"/>
            <consortium name="The Broad Institute Genome Sequencing Center for Infectious Disease"/>
            <person name="Wu L."/>
            <person name="Ma J."/>
        </authorList>
    </citation>
    <scope>NUCLEOTIDE SEQUENCE [LARGE SCALE GENOMIC DNA]</scope>
    <source>
        <strain evidence="4">XZYJT-10</strain>
    </source>
</reference>
<proteinExistence type="inferred from homology"/>
<organism evidence="3 4">
    <name type="scientific">Paractinoplanes rhizophilus</name>
    <dbReference type="NCBI Taxonomy" id="1416877"/>
    <lineage>
        <taxon>Bacteria</taxon>
        <taxon>Bacillati</taxon>
        <taxon>Actinomycetota</taxon>
        <taxon>Actinomycetes</taxon>
        <taxon>Micromonosporales</taxon>
        <taxon>Micromonosporaceae</taxon>
        <taxon>Paractinoplanes</taxon>
    </lineage>
</organism>
<dbReference type="InterPro" id="IPR025857">
    <property type="entry name" value="MacB_PCD"/>
</dbReference>
<comment type="similarity">
    <text evidence="1">Belongs to the ABC-4 integral membrane protein family.</text>
</comment>
<evidence type="ECO:0000256" key="1">
    <source>
        <dbReference type="ARBA" id="ARBA00038076"/>
    </source>
</evidence>
<keyword evidence="4" id="KW-1185">Reference proteome</keyword>
<protein>
    <submittedName>
        <fullName evidence="3">ABC transporter permease</fullName>
    </submittedName>
</protein>